<organism evidence="1 2">
    <name type="scientific">Sanguibacter hominis ATCC BAA-789</name>
    <dbReference type="NCBI Taxonomy" id="1312740"/>
    <lineage>
        <taxon>Bacteria</taxon>
        <taxon>Bacillati</taxon>
        <taxon>Actinomycetota</taxon>
        <taxon>Actinomycetes</taxon>
        <taxon>Micrococcales</taxon>
        <taxon>Sanguibacteraceae</taxon>
        <taxon>Sanguibacter</taxon>
    </lineage>
</organism>
<name>A0A9X5FBS4_9MICO</name>
<evidence type="ECO:0000313" key="1">
    <source>
        <dbReference type="EMBL" id="NKX91837.1"/>
    </source>
</evidence>
<keyword evidence="2" id="KW-1185">Reference proteome</keyword>
<evidence type="ECO:0000313" key="2">
    <source>
        <dbReference type="Proteomes" id="UP000774283"/>
    </source>
</evidence>
<sequence length="69" mass="7443">MTATALLTRPAAQLHAGARPDLHALPSLPAVPAAADTLRSRWSARPATVEELVARDIEAFTQRRRCAAR</sequence>
<dbReference type="Proteomes" id="UP000774283">
    <property type="component" value="Unassembled WGS sequence"/>
</dbReference>
<proteinExistence type="predicted"/>
<dbReference type="AlphaFoldDB" id="A0A9X5FBS4"/>
<dbReference type="EMBL" id="JAAXOW010000001">
    <property type="protein sequence ID" value="NKX91837.1"/>
    <property type="molecule type" value="Genomic_DNA"/>
</dbReference>
<dbReference type="RefSeq" id="WP_168445955.1">
    <property type="nucleotide sequence ID" value="NZ_JAAXOW010000001.1"/>
</dbReference>
<protein>
    <submittedName>
        <fullName evidence="1">Uncharacterized protein</fullName>
    </submittedName>
</protein>
<gene>
    <name evidence="1" type="ORF">HF995_00860</name>
</gene>
<reference evidence="1 2" key="1">
    <citation type="submission" date="2020-04" db="EMBL/GenBank/DDBJ databases">
        <title>MicrobeNet Type strains.</title>
        <authorList>
            <person name="Nicholson A.C."/>
        </authorList>
    </citation>
    <scope>NUCLEOTIDE SEQUENCE [LARGE SCALE GENOMIC DNA]</scope>
    <source>
        <strain evidence="1 2">ATCC BAA-789</strain>
    </source>
</reference>
<comment type="caution">
    <text evidence="1">The sequence shown here is derived from an EMBL/GenBank/DDBJ whole genome shotgun (WGS) entry which is preliminary data.</text>
</comment>
<accession>A0A9X5FBS4</accession>